<dbReference type="EMBL" id="MNCJ02000329">
    <property type="protein sequence ID" value="KAF5769219.1"/>
    <property type="molecule type" value="Genomic_DNA"/>
</dbReference>
<proteinExistence type="predicted"/>
<reference evidence="2" key="1">
    <citation type="journal article" date="2017" name="Nature">
        <title>The sunflower genome provides insights into oil metabolism, flowering and Asterid evolution.</title>
        <authorList>
            <person name="Badouin H."/>
            <person name="Gouzy J."/>
            <person name="Grassa C.J."/>
            <person name="Murat F."/>
            <person name="Staton S.E."/>
            <person name="Cottret L."/>
            <person name="Lelandais-Briere C."/>
            <person name="Owens G.L."/>
            <person name="Carrere S."/>
            <person name="Mayjonade B."/>
            <person name="Legrand L."/>
            <person name="Gill N."/>
            <person name="Kane N.C."/>
            <person name="Bowers J.E."/>
            <person name="Hubner S."/>
            <person name="Bellec A."/>
            <person name="Berard A."/>
            <person name="Berges H."/>
            <person name="Blanchet N."/>
            <person name="Boniface M.C."/>
            <person name="Brunel D."/>
            <person name="Catrice O."/>
            <person name="Chaidir N."/>
            <person name="Claudel C."/>
            <person name="Donnadieu C."/>
            <person name="Faraut T."/>
            <person name="Fievet G."/>
            <person name="Helmstetter N."/>
            <person name="King M."/>
            <person name="Knapp S.J."/>
            <person name="Lai Z."/>
            <person name="Le Paslier M.C."/>
            <person name="Lippi Y."/>
            <person name="Lorenzon L."/>
            <person name="Mandel J.R."/>
            <person name="Marage G."/>
            <person name="Marchand G."/>
            <person name="Marquand E."/>
            <person name="Bret-Mestries E."/>
            <person name="Morien E."/>
            <person name="Nambeesan S."/>
            <person name="Nguyen T."/>
            <person name="Pegot-Espagnet P."/>
            <person name="Pouilly N."/>
            <person name="Raftis F."/>
            <person name="Sallet E."/>
            <person name="Schiex T."/>
            <person name="Thomas J."/>
            <person name="Vandecasteele C."/>
            <person name="Vares D."/>
            <person name="Vear F."/>
            <person name="Vautrin S."/>
            <person name="Crespi M."/>
            <person name="Mangin B."/>
            <person name="Burke J.M."/>
            <person name="Salse J."/>
            <person name="Munos S."/>
            <person name="Vincourt P."/>
            <person name="Rieseberg L.H."/>
            <person name="Langlade N.B."/>
        </authorList>
    </citation>
    <scope>NUCLEOTIDE SEQUENCE</scope>
    <source>
        <tissue evidence="2">Leaves</tissue>
    </source>
</reference>
<evidence type="ECO:0000313" key="3">
    <source>
        <dbReference type="Proteomes" id="UP000215914"/>
    </source>
</evidence>
<gene>
    <name evidence="2" type="ORF">HanXRQr2_Chr14g0645731</name>
</gene>
<comment type="caution">
    <text evidence="2">The sequence shown here is derived from an EMBL/GenBank/DDBJ whole genome shotgun (WGS) entry which is preliminary data.</text>
</comment>
<dbReference type="Gramene" id="mRNA:HanXRQr2_Chr14g0645731">
    <property type="protein sequence ID" value="CDS:HanXRQr2_Chr14g0645731.1"/>
    <property type="gene ID" value="HanXRQr2_Chr14g0645731"/>
</dbReference>
<name>A0A9K3EAW3_HELAN</name>
<sequence>MTFEEGEVEKESQTRPWSCFTSYFNSTSDNNSNSPSLPGEVVTGDDIQSKA</sequence>
<feature type="region of interest" description="Disordered" evidence="1">
    <location>
        <begin position="27"/>
        <end position="51"/>
    </location>
</feature>
<dbReference type="AlphaFoldDB" id="A0A9K3EAW3"/>
<reference evidence="2" key="2">
    <citation type="submission" date="2020-06" db="EMBL/GenBank/DDBJ databases">
        <title>Helianthus annuus Genome sequencing and assembly Release 2.</title>
        <authorList>
            <person name="Gouzy J."/>
            <person name="Langlade N."/>
            <person name="Munos S."/>
        </authorList>
    </citation>
    <scope>NUCLEOTIDE SEQUENCE</scope>
    <source>
        <tissue evidence="2">Leaves</tissue>
    </source>
</reference>
<organism evidence="2 3">
    <name type="scientific">Helianthus annuus</name>
    <name type="common">Common sunflower</name>
    <dbReference type="NCBI Taxonomy" id="4232"/>
    <lineage>
        <taxon>Eukaryota</taxon>
        <taxon>Viridiplantae</taxon>
        <taxon>Streptophyta</taxon>
        <taxon>Embryophyta</taxon>
        <taxon>Tracheophyta</taxon>
        <taxon>Spermatophyta</taxon>
        <taxon>Magnoliopsida</taxon>
        <taxon>eudicotyledons</taxon>
        <taxon>Gunneridae</taxon>
        <taxon>Pentapetalae</taxon>
        <taxon>asterids</taxon>
        <taxon>campanulids</taxon>
        <taxon>Asterales</taxon>
        <taxon>Asteraceae</taxon>
        <taxon>Asteroideae</taxon>
        <taxon>Heliantheae alliance</taxon>
        <taxon>Heliantheae</taxon>
        <taxon>Helianthus</taxon>
    </lineage>
</organism>
<accession>A0A9K3EAW3</accession>
<dbReference type="Proteomes" id="UP000215914">
    <property type="component" value="Unassembled WGS sequence"/>
</dbReference>
<evidence type="ECO:0000256" key="1">
    <source>
        <dbReference type="SAM" id="MobiDB-lite"/>
    </source>
</evidence>
<protein>
    <submittedName>
        <fullName evidence="2">Uncharacterized protein</fullName>
    </submittedName>
</protein>
<feature type="compositionally biased region" description="Low complexity" evidence="1">
    <location>
        <begin position="27"/>
        <end position="36"/>
    </location>
</feature>
<evidence type="ECO:0000313" key="2">
    <source>
        <dbReference type="EMBL" id="KAF5769219.1"/>
    </source>
</evidence>
<keyword evidence="3" id="KW-1185">Reference proteome</keyword>